<comment type="pathway">
    <text evidence="2">Protein modification; protein ubiquitination.</text>
</comment>
<dbReference type="GO" id="GO:0005737">
    <property type="term" value="C:cytoplasm"/>
    <property type="evidence" value="ECO:0007669"/>
    <property type="project" value="TreeGrafter"/>
</dbReference>
<dbReference type="InterPro" id="IPR001810">
    <property type="entry name" value="F-box_dom"/>
</dbReference>
<evidence type="ECO:0000256" key="4">
    <source>
        <dbReference type="ARBA" id="ARBA00023242"/>
    </source>
</evidence>
<proteinExistence type="predicted"/>
<evidence type="ECO:0000256" key="3">
    <source>
        <dbReference type="ARBA" id="ARBA00022786"/>
    </source>
</evidence>
<dbReference type="OrthoDB" id="9991467at2759"/>
<dbReference type="CDD" id="cd09917">
    <property type="entry name" value="F-box_SF"/>
    <property type="match status" value="1"/>
</dbReference>
<comment type="subcellular location">
    <subcellularLocation>
        <location evidence="1">Nucleus</location>
    </subcellularLocation>
</comment>
<protein>
    <recommendedName>
        <fullName evidence="5">F-box domain-containing protein</fullName>
    </recommendedName>
</protein>
<feature type="domain" description="F-box" evidence="5">
    <location>
        <begin position="202"/>
        <end position="249"/>
    </location>
</feature>
<sequence>MPFISKDWRSPGEAWVKTGEGWEKKKVLENCKSITFCKKENSEESDVEDNRVANVDSSSTQPHCHITIKCTKEIAGFNELDEAVKRLDFRSAARDVRRSNYVRALLGLLVGRNTTELSGCAQRALLATLEEVAGHAADTRHDPRSLRRLVDGLRSLRAAERGACWGGPLGSQMLWHQHTAKIERILNTVAQMKINEPGPEIHPKLLQLPEECIREIILRLSDHRDLLSSAQACEQMAAIVGEQRVWRELTMFHFTQQQIDLVMPKDRENVDWKSIYHSLKKSFGINEDRMYAEMLSLCRYCRCLFWRSLGHPCIADQCPEFRAKLQEAGGIVPPSPVPPSAFLKFFSL</sequence>
<dbReference type="Gene3D" id="1.20.1280.50">
    <property type="match status" value="1"/>
</dbReference>
<dbReference type="PANTHER" id="PTHR13123:SF7">
    <property type="entry name" value="LD30288P"/>
    <property type="match status" value="1"/>
</dbReference>
<dbReference type="GO" id="GO:0019005">
    <property type="term" value="C:SCF ubiquitin ligase complex"/>
    <property type="evidence" value="ECO:0007669"/>
    <property type="project" value="TreeGrafter"/>
</dbReference>
<dbReference type="InterPro" id="IPR036047">
    <property type="entry name" value="F-box-like_dom_sf"/>
</dbReference>
<dbReference type="Proteomes" id="UP000410492">
    <property type="component" value="Unassembled WGS sequence"/>
</dbReference>
<evidence type="ECO:0000313" key="6">
    <source>
        <dbReference type="EMBL" id="VEN42054.1"/>
    </source>
</evidence>
<accession>A0A653C2F8</accession>
<dbReference type="EMBL" id="CAACVG010006832">
    <property type="protein sequence ID" value="VEN42054.1"/>
    <property type="molecule type" value="Genomic_DNA"/>
</dbReference>
<evidence type="ECO:0000259" key="5">
    <source>
        <dbReference type="PROSITE" id="PS50181"/>
    </source>
</evidence>
<dbReference type="PANTHER" id="PTHR13123">
    <property type="entry name" value="LD30288P"/>
    <property type="match status" value="1"/>
</dbReference>
<keyword evidence="4" id="KW-0539">Nucleus</keyword>
<dbReference type="UniPathway" id="UPA00143"/>
<evidence type="ECO:0000313" key="7">
    <source>
        <dbReference type="Proteomes" id="UP000410492"/>
    </source>
</evidence>
<dbReference type="SUPFAM" id="SSF81383">
    <property type="entry name" value="F-box domain"/>
    <property type="match status" value="1"/>
</dbReference>
<gene>
    <name evidence="6" type="ORF">CALMAC_LOCUS5671</name>
</gene>
<dbReference type="Pfam" id="PF12937">
    <property type="entry name" value="F-box-like"/>
    <property type="match status" value="1"/>
</dbReference>
<evidence type="ECO:0000256" key="2">
    <source>
        <dbReference type="ARBA" id="ARBA00004906"/>
    </source>
</evidence>
<reference evidence="6 7" key="1">
    <citation type="submission" date="2019-01" db="EMBL/GenBank/DDBJ databases">
        <authorList>
            <person name="Sayadi A."/>
        </authorList>
    </citation>
    <scope>NUCLEOTIDE SEQUENCE [LARGE SCALE GENOMIC DNA]</scope>
</reference>
<keyword evidence="3" id="KW-0833">Ubl conjugation pathway</keyword>
<dbReference type="GO" id="GO:0005634">
    <property type="term" value="C:nucleus"/>
    <property type="evidence" value="ECO:0007669"/>
    <property type="project" value="UniProtKB-SubCell"/>
</dbReference>
<dbReference type="PROSITE" id="PS50181">
    <property type="entry name" value="FBOX"/>
    <property type="match status" value="1"/>
</dbReference>
<organism evidence="6 7">
    <name type="scientific">Callosobruchus maculatus</name>
    <name type="common">Southern cowpea weevil</name>
    <name type="synonym">Pulse bruchid</name>
    <dbReference type="NCBI Taxonomy" id="64391"/>
    <lineage>
        <taxon>Eukaryota</taxon>
        <taxon>Metazoa</taxon>
        <taxon>Ecdysozoa</taxon>
        <taxon>Arthropoda</taxon>
        <taxon>Hexapoda</taxon>
        <taxon>Insecta</taxon>
        <taxon>Pterygota</taxon>
        <taxon>Neoptera</taxon>
        <taxon>Endopterygota</taxon>
        <taxon>Coleoptera</taxon>
        <taxon>Polyphaga</taxon>
        <taxon>Cucujiformia</taxon>
        <taxon>Chrysomeloidea</taxon>
        <taxon>Chrysomelidae</taxon>
        <taxon>Bruchinae</taxon>
        <taxon>Bruchini</taxon>
        <taxon>Callosobruchus</taxon>
    </lineage>
</organism>
<dbReference type="GO" id="GO:0016567">
    <property type="term" value="P:protein ubiquitination"/>
    <property type="evidence" value="ECO:0007669"/>
    <property type="project" value="UniProtKB-UniPathway"/>
</dbReference>
<name>A0A653C2F8_CALMS</name>
<dbReference type="AlphaFoldDB" id="A0A653C2F8"/>
<evidence type="ECO:0000256" key="1">
    <source>
        <dbReference type="ARBA" id="ARBA00004123"/>
    </source>
</evidence>
<dbReference type="InterPro" id="IPR040394">
    <property type="entry name" value="FBX25/32"/>
</dbReference>
<keyword evidence="7" id="KW-1185">Reference proteome</keyword>